<dbReference type="InterPro" id="IPR016064">
    <property type="entry name" value="NAD/diacylglycerol_kinase_sf"/>
</dbReference>
<keyword evidence="15" id="KW-1185">Reference proteome</keyword>
<dbReference type="NCBIfam" id="NF009603">
    <property type="entry name" value="PRK13055.1"/>
    <property type="match status" value="1"/>
</dbReference>
<dbReference type="PANTHER" id="PTHR12358:SF106">
    <property type="entry name" value="LIPID KINASE YEGS"/>
    <property type="match status" value="1"/>
</dbReference>
<evidence type="ECO:0000256" key="5">
    <source>
        <dbReference type="ARBA" id="ARBA00022723"/>
    </source>
</evidence>
<keyword evidence="11" id="KW-0594">Phospholipid biosynthesis</keyword>
<organism evidence="14 15">
    <name type="scientific">Ferroacidibacillus organovorans</name>
    <dbReference type="NCBI Taxonomy" id="1765683"/>
    <lineage>
        <taxon>Bacteria</taxon>
        <taxon>Bacillati</taxon>
        <taxon>Bacillota</taxon>
        <taxon>Bacilli</taxon>
        <taxon>Bacillales</taxon>
        <taxon>Alicyclobacillaceae</taxon>
        <taxon>Ferroacidibacillus</taxon>
    </lineage>
</organism>
<dbReference type="AlphaFoldDB" id="A0A1V4EPT7"/>
<evidence type="ECO:0000256" key="3">
    <source>
        <dbReference type="ARBA" id="ARBA00022516"/>
    </source>
</evidence>
<dbReference type="GO" id="GO:0046872">
    <property type="term" value="F:metal ion binding"/>
    <property type="evidence" value="ECO:0007669"/>
    <property type="project" value="UniProtKB-KW"/>
</dbReference>
<keyword evidence="5" id="KW-0479">Metal-binding</keyword>
<proteinExistence type="inferred from homology"/>
<keyword evidence="6" id="KW-0547">Nucleotide-binding</keyword>
<dbReference type="SUPFAM" id="SSF111331">
    <property type="entry name" value="NAD kinase/diacylglycerol kinase-like"/>
    <property type="match status" value="1"/>
</dbReference>
<dbReference type="SMART" id="SM00046">
    <property type="entry name" value="DAGKc"/>
    <property type="match status" value="1"/>
</dbReference>
<reference evidence="14 15" key="1">
    <citation type="submission" date="2017-02" db="EMBL/GenBank/DDBJ databases">
        <title>Draft genome of Acidibacillus ferrooxidans Huett2.</title>
        <authorList>
            <person name="Schopf S."/>
        </authorList>
    </citation>
    <scope>NUCLEOTIDE SEQUENCE [LARGE SCALE GENOMIC DNA]</scope>
    <source>
        <strain evidence="14 15">Huett2</strain>
    </source>
</reference>
<accession>A0A1V4EPT7</accession>
<dbReference type="PROSITE" id="PS50146">
    <property type="entry name" value="DAGK"/>
    <property type="match status" value="1"/>
</dbReference>
<keyword evidence="8" id="KW-0067">ATP-binding</keyword>
<dbReference type="InterPro" id="IPR001206">
    <property type="entry name" value="Diacylglycerol_kinase_cat_dom"/>
</dbReference>
<sequence length="295" mass="32202">MRPRIRLIYNPTAGKEAFRQHLPQILQILESAGYEASCHATTGPGDATKEAFRAANDDFKVVVACGGDGTVNEVVNGLAASETRPILGIIPSGTANDLARALEIPRHVEEAARCIAQGQIRSLDLGCVGEDRYFVNIAAFGRLTEITYEVPSKMKTMLGHLAYYMKGLERLPGLRAIEMKITSDTEQFEGPAMLCLVTNSRAVGGFERVAPRASVSDGWLDVLIVKQSNLGDLIRLVSTALMGDHTQDERVVYFHAKRIELSSQEEVDLNIDGEYGGRLPHKVTIKEGHLQVISG</sequence>
<evidence type="ECO:0000313" key="14">
    <source>
        <dbReference type="EMBL" id="OPG14936.1"/>
    </source>
</evidence>
<evidence type="ECO:0000256" key="7">
    <source>
        <dbReference type="ARBA" id="ARBA00022777"/>
    </source>
</evidence>
<dbReference type="NCBIfam" id="TIGR00147">
    <property type="entry name" value="YegS/Rv2252/BmrU family lipid kinase"/>
    <property type="match status" value="1"/>
</dbReference>
<feature type="domain" description="DAGKc" evidence="13">
    <location>
        <begin position="1"/>
        <end position="131"/>
    </location>
</feature>
<evidence type="ECO:0000313" key="15">
    <source>
        <dbReference type="Proteomes" id="UP000190229"/>
    </source>
</evidence>
<dbReference type="Gene3D" id="2.60.200.40">
    <property type="match status" value="1"/>
</dbReference>
<dbReference type="Proteomes" id="UP000190229">
    <property type="component" value="Unassembled WGS sequence"/>
</dbReference>
<evidence type="ECO:0000256" key="11">
    <source>
        <dbReference type="ARBA" id="ARBA00023209"/>
    </source>
</evidence>
<keyword evidence="12" id="KW-1208">Phospholipid metabolism</keyword>
<name>A0A1V4EPT7_9BACL</name>
<evidence type="ECO:0000256" key="1">
    <source>
        <dbReference type="ARBA" id="ARBA00001946"/>
    </source>
</evidence>
<dbReference type="GO" id="GO:0004143">
    <property type="term" value="F:ATP-dependent diacylglycerol kinase activity"/>
    <property type="evidence" value="ECO:0007669"/>
    <property type="project" value="TreeGrafter"/>
</dbReference>
<evidence type="ECO:0000256" key="6">
    <source>
        <dbReference type="ARBA" id="ARBA00022741"/>
    </source>
</evidence>
<dbReference type="RefSeq" id="WP_079291748.1">
    <property type="nucleotide sequence ID" value="NZ_MWPS01000046.1"/>
</dbReference>
<dbReference type="Pfam" id="PF00781">
    <property type="entry name" value="DAGK_cat"/>
    <property type="match status" value="1"/>
</dbReference>
<dbReference type="EMBL" id="MWPS01000046">
    <property type="protein sequence ID" value="OPG14936.1"/>
    <property type="molecule type" value="Genomic_DNA"/>
</dbReference>
<evidence type="ECO:0000259" key="13">
    <source>
        <dbReference type="PROSITE" id="PS50146"/>
    </source>
</evidence>
<evidence type="ECO:0000256" key="4">
    <source>
        <dbReference type="ARBA" id="ARBA00022679"/>
    </source>
</evidence>
<gene>
    <name evidence="14" type="ORF">B2M26_13905</name>
</gene>
<keyword evidence="7 14" id="KW-0418">Kinase</keyword>
<dbReference type="InterPro" id="IPR017438">
    <property type="entry name" value="ATP-NAD_kinase_N"/>
</dbReference>
<evidence type="ECO:0000256" key="8">
    <source>
        <dbReference type="ARBA" id="ARBA00022840"/>
    </source>
</evidence>
<dbReference type="Pfam" id="PF19279">
    <property type="entry name" value="YegS_C"/>
    <property type="match status" value="1"/>
</dbReference>
<dbReference type="InterPro" id="IPR050187">
    <property type="entry name" value="Lipid_Phosphate_FormReg"/>
</dbReference>
<dbReference type="GO" id="GO:0005524">
    <property type="term" value="F:ATP binding"/>
    <property type="evidence" value="ECO:0007669"/>
    <property type="project" value="UniProtKB-KW"/>
</dbReference>
<dbReference type="InterPro" id="IPR045540">
    <property type="entry name" value="YegS/DAGK_C"/>
</dbReference>
<protein>
    <submittedName>
        <fullName evidence="14">Diacylglycerol kinase</fullName>
    </submittedName>
</protein>
<dbReference type="GO" id="GO:0008654">
    <property type="term" value="P:phospholipid biosynthetic process"/>
    <property type="evidence" value="ECO:0007669"/>
    <property type="project" value="UniProtKB-KW"/>
</dbReference>
<evidence type="ECO:0000256" key="2">
    <source>
        <dbReference type="ARBA" id="ARBA00005983"/>
    </source>
</evidence>
<dbReference type="GO" id="GO:0005886">
    <property type="term" value="C:plasma membrane"/>
    <property type="evidence" value="ECO:0007669"/>
    <property type="project" value="TreeGrafter"/>
</dbReference>
<dbReference type="PANTHER" id="PTHR12358">
    <property type="entry name" value="SPHINGOSINE KINASE"/>
    <property type="match status" value="1"/>
</dbReference>
<comment type="caution">
    <text evidence="14">The sequence shown here is derived from an EMBL/GenBank/DDBJ whole genome shotgun (WGS) entry which is preliminary data.</text>
</comment>
<dbReference type="NCBIfam" id="NF009874">
    <property type="entry name" value="PRK13337.1"/>
    <property type="match status" value="1"/>
</dbReference>
<dbReference type="Gene3D" id="3.40.50.10330">
    <property type="entry name" value="Probable inorganic polyphosphate/atp-NAD kinase, domain 1"/>
    <property type="match status" value="1"/>
</dbReference>
<evidence type="ECO:0000256" key="10">
    <source>
        <dbReference type="ARBA" id="ARBA00023098"/>
    </source>
</evidence>
<comment type="similarity">
    <text evidence="2">Belongs to the diacylglycerol/lipid kinase family.</text>
</comment>
<evidence type="ECO:0000256" key="9">
    <source>
        <dbReference type="ARBA" id="ARBA00022842"/>
    </source>
</evidence>
<keyword evidence="4" id="KW-0808">Transferase</keyword>
<keyword evidence="9" id="KW-0460">Magnesium</keyword>
<keyword evidence="10" id="KW-0443">Lipid metabolism</keyword>
<keyword evidence="3" id="KW-0444">Lipid biosynthesis</keyword>
<dbReference type="InterPro" id="IPR005218">
    <property type="entry name" value="Diacylglycerol/lipid_kinase"/>
</dbReference>
<evidence type="ECO:0000256" key="12">
    <source>
        <dbReference type="ARBA" id="ARBA00023264"/>
    </source>
</evidence>
<comment type="cofactor">
    <cofactor evidence="1">
        <name>Mg(2+)</name>
        <dbReference type="ChEBI" id="CHEBI:18420"/>
    </cofactor>
</comment>